<gene>
    <name evidence="1" type="ORF">L1049_011615</name>
</gene>
<dbReference type="Proteomes" id="UP001415857">
    <property type="component" value="Unassembled WGS sequence"/>
</dbReference>
<dbReference type="EMBL" id="JBBPBK010000006">
    <property type="protein sequence ID" value="KAK9283373.1"/>
    <property type="molecule type" value="Genomic_DNA"/>
</dbReference>
<evidence type="ECO:0000313" key="1">
    <source>
        <dbReference type="EMBL" id="KAK9283373.1"/>
    </source>
</evidence>
<protein>
    <submittedName>
        <fullName evidence="1">Uncharacterized protein</fullName>
    </submittedName>
</protein>
<proteinExistence type="predicted"/>
<comment type="caution">
    <text evidence="1">The sequence shown here is derived from an EMBL/GenBank/DDBJ whole genome shotgun (WGS) entry which is preliminary data.</text>
</comment>
<organism evidence="1 2">
    <name type="scientific">Liquidambar formosana</name>
    <name type="common">Formosan gum</name>
    <dbReference type="NCBI Taxonomy" id="63359"/>
    <lineage>
        <taxon>Eukaryota</taxon>
        <taxon>Viridiplantae</taxon>
        <taxon>Streptophyta</taxon>
        <taxon>Embryophyta</taxon>
        <taxon>Tracheophyta</taxon>
        <taxon>Spermatophyta</taxon>
        <taxon>Magnoliopsida</taxon>
        <taxon>eudicotyledons</taxon>
        <taxon>Gunneridae</taxon>
        <taxon>Pentapetalae</taxon>
        <taxon>Saxifragales</taxon>
        <taxon>Altingiaceae</taxon>
        <taxon>Liquidambar</taxon>
    </lineage>
</organism>
<keyword evidence="2" id="KW-1185">Reference proteome</keyword>
<sequence>MVTSCRAPPSQPHQVGTFLGSHSVGHAMAAVRRHRSPPSDLLILDGNPININPLIEVRLGLAAAQTSEVLNIGFGFNISFGENPMKSEILEWKLKLKKTELGCKYPILFMP</sequence>
<reference evidence="1 2" key="1">
    <citation type="journal article" date="2024" name="Plant J.">
        <title>Genome sequences and population genomics reveal climatic adaptation and genomic divergence between two closely related sweetgum species.</title>
        <authorList>
            <person name="Xu W.Q."/>
            <person name="Ren C.Q."/>
            <person name="Zhang X.Y."/>
            <person name="Comes H.P."/>
            <person name="Liu X.H."/>
            <person name="Li Y.G."/>
            <person name="Kettle C.J."/>
            <person name="Jalonen R."/>
            <person name="Gaisberger H."/>
            <person name="Ma Y.Z."/>
            <person name="Qiu Y.X."/>
        </authorList>
    </citation>
    <scope>NUCLEOTIDE SEQUENCE [LARGE SCALE GENOMIC DNA]</scope>
    <source>
        <strain evidence="1">Hangzhou</strain>
    </source>
</reference>
<dbReference type="AlphaFoldDB" id="A0AAP0X2D7"/>
<accession>A0AAP0X2D7</accession>
<evidence type="ECO:0000313" key="2">
    <source>
        <dbReference type="Proteomes" id="UP001415857"/>
    </source>
</evidence>
<name>A0AAP0X2D7_LIQFO</name>